<evidence type="ECO:0000256" key="2">
    <source>
        <dbReference type="ARBA" id="ARBA00002421"/>
    </source>
</evidence>
<feature type="compositionally biased region" description="Basic and acidic residues" evidence="14">
    <location>
        <begin position="180"/>
        <end position="191"/>
    </location>
</feature>
<evidence type="ECO:0000256" key="6">
    <source>
        <dbReference type="ARBA" id="ARBA00022801"/>
    </source>
</evidence>
<evidence type="ECO:0000256" key="7">
    <source>
        <dbReference type="ARBA" id="ARBA00023204"/>
    </source>
</evidence>
<dbReference type="NCBIfam" id="TIGR00567">
    <property type="entry name" value="3mg"/>
    <property type="match status" value="1"/>
</dbReference>
<evidence type="ECO:0000256" key="3">
    <source>
        <dbReference type="ARBA" id="ARBA00009232"/>
    </source>
</evidence>
<keyword evidence="16" id="KW-1185">Reference proteome</keyword>
<dbReference type="Gene3D" id="3.10.300.10">
    <property type="entry name" value="Methylpurine-DNA glycosylase (MPG)"/>
    <property type="match status" value="1"/>
</dbReference>
<proteinExistence type="inferred from homology"/>
<evidence type="ECO:0000256" key="5">
    <source>
        <dbReference type="ARBA" id="ARBA00022763"/>
    </source>
</evidence>
<keyword evidence="7" id="KW-0234">DNA repair</keyword>
<accession>A0A7R9Q1G9</accession>
<dbReference type="HAMAP" id="MF_00527">
    <property type="entry name" value="3MGH"/>
    <property type="match status" value="1"/>
</dbReference>
<evidence type="ECO:0000256" key="9">
    <source>
        <dbReference type="ARBA" id="ARBA00066187"/>
    </source>
</evidence>
<dbReference type="SUPFAM" id="SSF50486">
    <property type="entry name" value="FMT C-terminal domain-like"/>
    <property type="match status" value="1"/>
</dbReference>
<comment type="catalytic activity">
    <reaction evidence="1">
        <text>Hydrolysis of alkylated DNA, releasing 3-methyladenine, 3-methylguanine, 7-methylguanine and 7-methyladenine.</text>
        <dbReference type="EC" id="3.2.2.21"/>
    </reaction>
</comment>
<dbReference type="OrthoDB" id="6353017at2759"/>
<evidence type="ECO:0000256" key="4">
    <source>
        <dbReference type="ARBA" id="ARBA00012000"/>
    </source>
</evidence>
<dbReference type="PANTHER" id="PTHR10429:SF0">
    <property type="entry name" value="DNA-3-METHYLADENINE GLYCOSYLASE"/>
    <property type="match status" value="1"/>
</dbReference>
<evidence type="ECO:0000256" key="10">
    <source>
        <dbReference type="ARBA" id="ARBA00068926"/>
    </source>
</evidence>
<dbReference type="CDD" id="cd00540">
    <property type="entry name" value="AAG"/>
    <property type="match status" value="1"/>
</dbReference>
<evidence type="ECO:0000256" key="8">
    <source>
        <dbReference type="ARBA" id="ARBA00033426"/>
    </source>
</evidence>
<comment type="subunit">
    <text evidence="9">Binds MBD1. Binds SSBP1.</text>
</comment>
<dbReference type="EMBL" id="CAJPIZ010006092">
    <property type="protein sequence ID" value="CAG2109215.1"/>
    <property type="molecule type" value="Genomic_DNA"/>
</dbReference>
<keyword evidence="5" id="KW-0227">DNA damage</keyword>
<organism evidence="15">
    <name type="scientific">Medioppia subpectinata</name>
    <dbReference type="NCBI Taxonomy" id="1979941"/>
    <lineage>
        <taxon>Eukaryota</taxon>
        <taxon>Metazoa</taxon>
        <taxon>Ecdysozoa</taxon>
        <taxon>Arthropoda</taxon>
        <taxon>Chelicerata</taxon>
        <taxon>Arachnida</taxon>
        <taxon>Acari</taxon>
        <taxon>Acariformes</taxon>
        <taxon>Sarcoptiformes</taxon>
        <taxon>Oribatida</taxon>
        <taxon>Brachypylina</taxon>
        <taxon>Oppioidea</taxon>
        <taxon>Oppiidae</taxon>
        <taxon>Medioppia</taxon>
    </lineage>
</organism>
<dbReference type="GO" id="GO:0003677">
    <property type="term" value="F:DNA binding"/>
    <property type="evidence" value="ECO:0007669"/>
    <property type="project" value="InterPro"/>
</dbReference>
<dbReference type="Proteomes" id="UP000759131">
    <property type="component" value="Unassembled WGS sequence"/>
</dbReference>
<dbReference type="InterPro" id="IPR036995">
    <property type="entry name" value="MPG_sf"/>
</dbReference>
<dbReference type="InterPro" id="IPR003180">
    <property type="entry name" value="MPG"/>
</dbReference>
<feature type="compositionally biased region" description="Basic and acidic residues" evidence="14">
    <location>
        <begin position="1"/>
        <end position="18"/>
    </location>
</feature>
<dbReference type="Pfam" id="PF02245">
    <property type="entry name" value="Pur_DNA_glyco"/>
    <property type="match status" value="1"/>
</dbReference>
<protein>
    <recommendedName>
        <fullName evidence="10">DNA-3-methyladenine glycosylase</fullName>
        <ecNumber evidence="4">3.2.2.21</ecNumber>
    </recommendedName>
    <alternativeName>
        <fullName evidence="11">3-alkyladenine DNA glycosylase</fullName>
    </alternativeName>
    <alternativeName>
        <fullName evidence="8">3-methyladenine DNA glycosidase</fullName>
    </alternativeName>
    <alternativeName>
        <fullName evidence="13">ADPG</fullName>
    </alternativeName>
    <alternativeName>
        <fullName evidence="12">N-methylpurine-DNA glycosylase</fullName>
    </alternativeName>
</protein>
<dbReference type="GO" id="GO:0006284">
    <property type="term" value="P:base-excision repair"/>
    <property type="evidence" value="ECO:0007669"/>
    <property type="project" value="InterPro"/>
</dbReference>
<feature type="region of interest" description="Disordered" evidence="14">
    <location>
        <begin position="172"/>
        <end position="191"/>
    </location>
</feature>
<dbReference type="GO" id="GO:0003905">
    <property type="term" value="F:alkylbase DNA N-glycosylase activity"/>
    <property type="evidence" value="ECO:0007669"/>
    <property type="project" value="UniProtKB-EC"/>
</dbReference>
<comment type="similarity">
    <text evidence="3">Belongs to the DNA glycosylase MPG family.</text>
</comment>
<sequence>MASKRSKADTKTKQRDNHNLNTLKRHKTSKTAIDANDCQLSPKSRQISPYFQSIDRLCYQFFATKTCIQLSKALLGQTLCRRLSPEGPILKAMIVETEAYMGVIDKSCHTYGGRRTKCNEAMFMSSATIYVYKIHGIYHCLNLSAEEEGAVVLLRAVEPLEGIDSMNQLRTQFQRRRRQTSSDDNRVEKPYKPKMLANGPSKLCIAFDITKDNMNKVDITNSSLIWIERSAAVCAEDIVCSKRIGISGDQEWVDKEFRFYIKGSDFVSKK</sequence>
<dbReference type="InterPro" id="IPR011034">
    <property type="entry name" value="Formyl_transferase-like_C_sf"/>
</dbReference>
<dbReference type="FunFam" id="3.10.300.10:FF:000001">
    <property type="entry name" value="Putative 3-methyladenine DNA glycosylase"/>
    <property type="match status" value="1"/>
</dbReference>
<evidence type="ECO:0000256" key="13">
    <source>
        <dbReference type="ARBA" id="ARBA00082988"/>
    </source>
</evidence>
<dbReference type="EMBL" id="OC860667">
    <property type="protein sequence ID" value="CAD7628785.1"/>
    <property type="molecule type" value="Genomic_DNA"/>
</dbReference>
<evidence type="ECO:0000256" key="11">
    <source>
        <dbReference type="ARBA" id="ARBA00076879"/>
    </source>
</evidence>
<dbReference type="AlphaFoldDB" id="A0A7R9Q1G9"/>
<feature type="region of interest" description="Disordered" evidence="14">
    <location>
        <begin position="1"/>
        <end position="26"/>
    </location>
</feature>
<comment type="function">
    <text evidence="2">Hydrolysis of the deoxyribose N-glycosidic bond to excise 3-methyladenine, and 7-methylguanine from the damaged DNA polymer formed by alkylation lesions.</text>
</comment>
<evidence type="ECO:0000256" key="12">
    <source>
        <dbReference type="ARBA" id="ARBA00078171"/>
    </source>
</evidence>
<evidence type="ECO:0000313" key="15">
    <source>
        <dbReference type="EMBL" id="CAD7628785.1"/>
    </source>
</evidence>
<dbReference type="EC" id="3.2.2.21" evidence="4"/>
<gene>
    <name evidence="15" type="ORF">OSB1V03_LOCUS9206</name>
</gene>
<evidence type="ECO:0000256" key="1">
    <source>
        <dbReference type="ARBA" id="ARBA00000086"/>
    </source>
</evidence>
<evidence type="ECO:0000256" key="14">
    <source>
        <dbReference type="SAM" id="MobiDB-lite"/>
    </source>
</evidence>
<name>A0A7R9Q1G9_9ACAR</name>
<keyword evidence="6" id="KW-0378">Hydrolase</keyword>
<evidence type="ECO:0000313" key="16">
    <source>
        <dbReference type="Proteomes" id="UP000759131"/>
    </source>
</evidence>
<dbReference type="PANTHER" id="PTHR10429">
    <property type="entry name" value="DNA-3-METHYLADENINE GLYCOSYLASE"/>
    <property type="match status" value="1"/>
</dbReference>
<reference evidence="15" key="1">
    <citation type="submission" date="2020-11" db="EMBL/GenBank/DDBJ databases">
        <authorList>
            <person name="Tran Van P."/>
        </authorList>
    </citation>
    <scope>NUCLEOTIDE SEQUENCE</scope>
</reference>